<dbReference type="InterPro" id="IPR037239">
    <property type="entry name" value="OSBP_sf"/>
</dbReference>
<keyword evidence="4" id="KW-0677">Repeat</keyword>
<accession>A0A9W8B1T5</accession>
<dbReference type="GO" id="GO:0005635">
    <property type="term" value="C:nuclear envelope"/>
    <property type="evidence" value="ECO:0007669"/>
    <property type="project" value="TreeGrafter"/>
</dbReference>
<dbReference type="SUPFAM" id="SSF50729">
    <property type="entry name" value="PH domain-like"/>
    <property type="match status" value="1"/>
</dbReference>
<feature type="repeat" description="ANK" evidence="8">
    <location>
        <begin position="212"/>
        <end position="244"/>
    </location>
</feature>
<name>A0A9W8B1T5_9FUNG</name>
<dbReference type="Proteomes" id="UP001151582">
    <property type="component" value="Unassembled WGS sequence"/>
</dbReference>
<dbReference type="SUPFAM" id="SSF48403">
    <property type="entry name" value="Ankyrin repeat"/>
    <property type="match status" value="1"/>
</dbReference>
<dbReference type="PROSITE" id="PS01013">
    <property type="entry name" value="OSBP"/>
    <property type="match status" value="1"/>
</dbReference>
<gene>
    <name evidence="12" type="ORF">H4R34_002939</name>
</gene>
<dbReference type="GO" id="GO:0030011">
    <property type="term" value="P:maintenance of cell polarity"/>
    <property type="evidence" value="ECO:0007669"/>
    <property type="project" value="TreeGrafter"/>
</dbReference>
<dbReference type="GO" id="GO:0097038">
    <property type="term" value="C:perinuclear endoplasmic reticulum"/>
    <property type="evidence" value="ECO:0007669"/>
    <property type="project" value="TreeGrafter"/>
</dbReference>
<dbReference type="Gene3D" id="3.30.70.3490">
    <property type="match status" value="1"/>
</dbReference>
<evidence type="ECO:0000256" key="1">
    <source>
        <dbReference type="ARBA" id="ARBA00008842"/>
    </source>
</evidence>
<dbReference type="PANTHER" id="PTHR10972">
    <property type="entry name" value="OXYSTEROL-BINDING PROTEIN-RELATED"/>
    <property type="match status" value="1"/>
</dbReference>
<feature type="repeat" description="ANK" evidence="8">
    <location>
        <begin position="111"/>
        <end position="136"/>
    </location>
</feature>
<dbReference type="InterPro" id="IPR036770">
    <property type="entry name" value="Ankyrin_rpt-contain_sf"/>
</dbReference>
<dbReference type="InterPro" id="IPR011993">
    <property type="entry name" value="PH-like_dom_sf"/>
</dbReference>
<dbReference type="GO" id="GO:0120009">
    <property type="term" value="P:intermembrane lipid transfer"/>
    <property type="evidence" value="ECO:0007669"/>
    <property type="project" value="UniProtKB-ARBA"/>
</dbReference>
<protein>
    <recommendedName>
        <fullName evidence="11">PH domain-containing protein</fullName>
    </recommendedName>
</protein>
<evidence type="ECO:0000256" key="4">
    <source>
        <dbReference type="ARBA" id="ARBA00022737"/>
    </source>
</evidence>
<evidence type="ECO:0000256" key="2">
    <source>
        <dbReference type="ARBA" id="ARBA00022448"/>
    </source>
</evidence>
<evidence type="ECO:0000313" key="13">
    <source>
        <dbReference type="Proteomes" id="UP001151582"/>
    </source>
</evidence>
<keyword evidence="5 8" id="KW-0040">ANK repeat</keyword>
<dbReference type="InterPro" id="IPR018494">
    <property type="entry name" value="Oxysterol-bd_CS"/>
</dbReference>
<dbReference type="SMART" id="SM00233">
    <property type="entry name" value="PH"/>
    <property type="match status" value="1"/>
</dbReference>
<dbReference type="GO" id="GO:0034727">
    <property type="term" value="P:piecemeal microautophagy of the nucleus"/>
    <property type="evidence" value="ECO:0007669"/>
    <property type="project" value="TreeGrafter"/>
</dbReference>
<dbReference type="Gene3D" id="1.25.40.20">
    <property type="entry name" value="Ankyrin repeat-containing domain"/>
    <property type="match status" value="2"/>
</dbReference>
<dbReference type="Pfam" id="PF00023">
    <property type="entry name" value="Ank"/>
    <property type="match status" value="1"/>
</dbReference>
<dbReference type="Pfam" id="PF12796">
    <property type="entry name" value="Ank_2"/>
    <property type="match status" value="1"/>
</dbReference>
<dbReference type="FunFam" id="2.40.160.120:FF:000001">
    <property type="entry name" value="Oxysterol-binding protein"/>
    <property type="match status" value="1"/>
</dbReference>
<dbReference type="GO" id="GO:0032934">
    <property type="term" value="F:sterol binding"/>
    <property type="evidence" value="ECO:0007669"/>
    <property type="project" value="TreeGrafter"/>
</dbReference>
<keyword evidence="13" id="KW-1185">Reference proteome</keyword>
<dbReference type="InterPro" id="IPR002110">
    <property type="entry name" value="Ankyrin_rpt"/>
</dbReference>
<dbReference type="Pfam" id="PF00169">
    <property type="entry name" value="PH"/>
    <property type="match status" value="1"/>
</dbReference>
<dbReference type="Pfam" id="PF01237">
    <property type="entry name" value="Oxysterol_BP"/>
    <property type="match status" value="1"/>
</dbReference>
<dbReference type="SUPFAM" id="SSF144000">
    <property type="entry name" value="Oxysterol-binding protein-like"/>
    <property type="match status" value="1"/>
</dbReference>
<keyword evidence="7" id="KW-0446">Lipid-binding</keyword>
<proteinExistence type="inferred from homology"/>
<evidence type="ECO:0000259" key="11">
    <source>
        <dbReference type="PROSITE" id="PS50003"/>
    </source>
</evidence>
<dbReference type="Gene3D" id="2.40.160.120">
    <property type="match status" value="1"/>
</dbReference>
<evidence type="ECO:0000313" key="12">
    <source>
        <dbReference type="EMBL" id="KAJ1979141.1"/>
    </source>
</evidence>
<feature type="domain" description="PH" evidence="11">
    <location>
        <begin position="278"/>
        <end position="373"/>
    </location>
</feature>
<dbReference type="OrthoDB" id="1854502at2759"/>
<dbReference type="InterPro" id="IPR000648">
    <property type="entry name" value="Oxysterol-bd"/>
</dbReference>
<feature type="region of interest" description="Disordered" evidence="10">
    <location>
        <begin position="1052"/>
        <end position="1088"/>
    </location>
</feature>
<dbReference type="Gene3D" id="2.30.29.30">
    <property type="entry name" value="Pleckstrin-homology domain (PH domain)/Phosphotyrosine-binding domain (PTB)"/>
    <property type="match status" value="1"/>
</dbReference>
<comment type="similarity">
    <text evidence="1 9">Belongs to the OSBP family.</text>
</comment>
<dbReference type="PROSITE" id="PS50003">
    <property type="entry name" value="PH_DOMAIN"/>
    <property type="match status" value="1"/>
</dbReference>
<feature type="region of interest" description="Disordered" evidence="10">
    <location>
        <begin position="573"/>
        <end position="596"/>
    </location>
</feature>
<comment type="caution">
    <text evidence="12">The sequence shown here is derived from an EMBL/GenBank/DDBJ whole genome shotgun (WGS) entry which is preliminary data.</text>
</comment>
<dbReference type="GO" id="GO:0005886">
    <property type="term" value="C:plasma membrane"/>
    <property type="evidence" value="ECO:0007669"/>
    <property type="project" value="TreeGrafter"/>
</dbReference>
<dbReference type="AlphaFoldDB" id="A0A9W8B1T5"/>
<evidence type="ECO:0000256" key="6">
    <source>
        <dbReference type="ARBA" id="ARBA00023055"/>
    </source>
</evidence>
<evidence type="ECO:0000256" key="5">
    <source>
        <dbReference type="ARBA" id="ARBA00023043"/>
    </source>
</evidence>
<dbReference type="SMART" id="SM00248">
    <property type="entry name" value="ANK"/>
    <property type="match status" value="3"/>
</dbReference>
<feature type="region of interest" description="Disordered" evidence="10">
    <location>
        <begin position="967"/>
        <end position="994"/>
    </location>
</feature>
<dbReference type="GO" id="GO:0006887">
    <property type="term" value="P:exocytosis"/>
    <property type="evidence" value="ECO:0007669"/>
    <property type="project" value="TreeGrafter"/>
</dbReference>
<reference evidence="12" key="1">
    <citation type="submission" date="2022-07" db="EMBL/GenBank/DDBJ databases">
        <title>Phylogenomic reconstructions and comparative analyses of Kickxellomycotina fungi.</title>
        <authorList>
            <person name="Reynolds N.K."/>
            <person name="Stajich J.E."/>
            <person name="Barry K."/>
            <person name="Grigoriev I.V."/>
            <person name="Crous P."/>
            <person name="Smith M.E."/>
        </authorList>
    </citation>
    <scope>NUCLEOTIDE SEQUENCE</scope>
    <source>
        <strain evidence="12">RSA 567</strain>
    </source>
</reference>
<evidence type="ECO:0000256" key="9">
    <source>
        <dbReference type="RuleBase" id="RU003844"/>
    </source>
</evidence>
<feature type="compositionally biased region" description="Basic and acidic residues" evidence="10">
    <location>
        <begin position="1059"/>
        <end position="1079"/>
    </location>
</feature>
<evidence type="ECO:0000256" key="10">
    <source>
        <dbReference type="SAM" id="MobiDB-lite"/>
    </source>
</evidence>
<keyword evidence="2" id="KW-0813">Transport</keyword>
<feature type="compositionally biased region" description="Polar residues" evidence="10">
    <location>
        <begin position="387"/>
        <end position="397"/>
    </location>
</feature>
<feature type="region of interest" description="Disordered" evidence="10">
    <location>
        <begin position="1"/>
        <end position="23"/>
    </location>
</feature>
<dbReference type="GO" id="GO:0005829">
    <property type="term" value="C:cytosol"/>
    <property type="evidence" value="ECO:0007669"/>
    <property type="project" value="TreeGrafter"/>
</dbReference>
<dbReference type="PANTHER" id="PTHR10972:SF205">
    <property type="entry name" value="OXYSTEROL-BINDING PROTEIN 1"/>
    <property type="match status" value="1"/>
</dbReference>
<evidence type="ECO:0000256" key="3">
    <source>
        <dbReference type="ARBA" id="ARBA00022553"/>
    </source>
</evidence>
<dbReference type="EMBL" id="JANBQB010000235">
    <property type="protein sequence ID" value="KAJ1979141.1"/>
    <property type="molecule type" value="Genomic_DNA"/>
</dbReference>
<dbReference type="PROSITE" id="PS50297">
    <property type="entry name" value="ANK_REP_REGION"/>
    <property type="match status" value="2"/>
</dbReference>
<keyword evidence="6" id="KW-0445">Lipid transport</keyword>
<evidence type="ECO:0000256" key="7">
    <source>
        <dbReference type="ARBA" id="ARBA00023121"/>
    </source>
</evidence>
<dbReference type="GO" id="GO:0006897">
    <property type="term" value="P:endocytosis"/>
    <property type="evidence" value="ECO:0007669"/>
    <property type="project" value="TreeGrafter"/>
</dbReference>
<feature type="region of interest" description="Disordered" evidence="10">
    <location>
        <begin position="377"/>
        <end position="467"/>
    </location>
</feature>
<evidence type="ECO:0000256" key="8">
    <source>
        <dbReference type="PROSITE-ProRule" id="PRU00023"/>
    </source>
</evidence>
<organism evidence="12 13">
    <name type="scientific">Dimargaris verticillata</name>
    <dbReference type="NCBI Taxonomy" id="2761393"/>
    <lineage>
        <taxon>Eukaryota</taxon>
        <taxon>Fungi</taxon>
        <taxon>Fungi incertae sedis</taxon>
        <taxon>Zoopagomycota</taxon>
        <taxon>Kickxellomycotina</taxon>
        <taxon>Dimargaritomycetes</taxon>
        <taxon>Dimargaritales</taxon>
        <taxon>Dimargaritaceae</taxon>
        <taxon>Dimargaris</taxon>
    </lineage>
</organism>
<sequence>MTESSPALGPQGTDDGAIRRRSSVSDRALKKFQLIEALRTGNHEQLDQAVADWVKDHQSQAQGHTYADADAGTGQSPYTPLHLAIQFATKATVEYILTIFPVELLNSQDAHGWTALHHAAKAGRADVIRLLLTQSSIDDLVVDHQGRDPPRVAKTPELAEQLRANRQEFINRSVAAMHEYTCNGDVASLDKLYEATRFQKLVDINAPNTENTGNTVLHEAVEAGNFELVKWWCSRGADVFIRNDKGHIPADLTQDTRITNVLDHAPMAALRPTSPGKAPRLQGYMLKWTNYATGYRRRYFVLENGVLSYYKDKSNAESACRGAINLKIATMKFEARDQTAFEVQGKGSVRYRLKTEYPVEAKRWMLALTQSKQWALDNAESRPTDAPSITTRPTIDTQVAGPGSATSASPGPDRLLDTKSLASEGAGDTLGTSQSDISHATGATKPGRPPSHSPSFLSDEDDTVAPHEESYDLTVNALEAQLSAQNQLLEALAAASPASPTESSDRLPKLVQAYTRASKEIASLVRDALSQSQDRVLYWQNRYQREVDRQNVLAESFRALLIEQDKLEHIARSQRERHKKMSASRAPTEYASPANSQPLDAAKVTDALLVADSGTAQQAAESNSTPTSGVAAAAAETIESDWSDPSDDEDEDQFFDAEDVEELVPEEPEAMPSASDDQKQVYIASSYAGYPADGQLRQQLHPNASQRPSISLWSILKSSVGKDLSRISMPVFLNEPSSMLQRMAEDMEYSDLLDMASRHKHSSERILFIAAWAMGNYSSTMGRVAKPFNPLLGETFEYVRPDKQYRYVSEQVSHHPPISACYCDGPNYNFFAEVNMKSKFWGKSFEICPLGVSHVELKVPLQFLAPDDPNQPKVIDREAGRFIEHYSWKKVTTSVQGLITGSPWMEHYGDMDIVNHRTGETCRLTFKQSNWRGNNLYVIQGASKDAQDNEVWEIAGRWDQRLIARPAHQGHSSKPLSANDLDAESHSDIKSIGDDTKSKPVLLWRRETLPDPPLPYNLTRFAGTLNDLPDSLKPYLCPTDSRLRPDERALEDGQFDLASDEKNRVEESQRARRREREADPDAGPWEPRWFTRTIEPDTNEPVWQFNFEYWKEREKAAEAVQHGKTPEWKNVPRIFE</sequence>
<dbReference type="FunFam" id="2.30.29.30:FF:000061">
    <property type="entry name" value="Oxysterol binding protein 1"/>
    <property type="match status" value="1"/>
</dbReference>
<keyword evidence="3" id="KW-0597">Phosphoprotein</keyword>
<dbReference type="InterPro" id="IPR001849">
    <property type="entry name" value="PH_domain"/>
</dbReference>
<feature type="compositionally biased region" description="Basic and acidic residues" evidence="10">
    <location>
        <begin position="983"/>
        <end position="994"/>
    </location>
</feature>
<dbReference type="PROSITE" id="PS50088">
    <property type="entry name" value="ANK_REPEAT"/>
    <property type="match status" value="2"/>
</dbReference>